<keyword evidence="1" id="KW-0472">Membrane</keyword>
<dbReference type="CDD" id="cd20705">
    <property type="entry name" value="MIX_I"/>
    <property type="match status" value="1"/>
</dbReference>
<feature type="transmembrane region" description="Helical" evidence="1">
    <location>
        <begin position="827"/>
        <end position="847"/>
    </location>
</feature>
<dbReference type="EMBL" id="QJSA01000031">
    <property type="protein sequence ID" value="RHW19525.1"/>
    <property type="molecule type" value="Genomic_DNA"/>
</dbReference>
<gene>
    <name evidence="2" type="ORF">C2846_18360</name>
</gene>
<dbReference type="Proteomes" id="UP000265745">
    <property type="component" value="Unassembled WGS sequence"/>
</dbReference>
<dbReference type="RefSeq" id="WP_119702181.1">
    <property type="nucleotide sequence ID" value="NZ_QJSA01000031.1"/>
</dbReference>
<name>A0A396S7Y9_9PSED</name>
<evidence type="ECO:0000313" key="2">
    <source>
        <dbReference type="EMBL" id="RHW19525.1"/>
    </source>
</evidence>
<feature type="transmembrane region" description="Helical" evidence="1">
    <location>
        <begin position="770"/>
        <end position="790"/>
    </location>
</feature>
<keyword evidence="3" id="KW-1185">Reference proteome</keyword>
<keyword evidence="1" id="KW-0812">Transmembrane</keyword>
<protein>
    <submittedName>
        <fullName evidence="2">Uncharacterized protein</fullName>
    </submittedName>
</protein>
<organism evidence="2 3">
    <name type="scientific">Pseudomonas jilinensis</name>
    <dbReference type="NCBI Taxonomy" id="2078689"/>
    <lineage>
        <taxon>Bacteria</taxon>
        <taxon>Pseudomonadati</taxon>
        <taxon>Pseudomonadota</taxon>
        <taxon>Gammaproteobacteria</taxon>
        <taxon>Pseudomonadales</taxon>
        <taxon>Pseudomonadaceae</taxon>
        <taxon>Pseudomonas</taxon>
    </lineage>
</organism>
<reference evidence="2 3" key="1">
    <citation type="submission" date="2018-06" db="EMBL/GenBank/DDBJ databases">
        <title>Pseudomonas jilinensis sp. nov., isolated from the production water of Jilin Oilfield in China.</title>
        <authorList>
            <person name="Wang J."/>
        </authorList>
    </citation>
    <scope>NUCLEOTIDE SEQUENCE [LARGE SCALE GENOMIC DNA]</scope>
    <source>
        <strain evidence="2 3">JS15-10A1</strain>
    </source>
</reference>
<evidence type="ECO:0000313" key="3">
    <source>
        <dbReference type="Proteomes" id="UP000265745"/>
    </source>
</evidence>
<comment type="caution">
    <text evidence="2">The sequence shown here is derived from an EMBL/GenBank/DDBJ whole genome shotgun (WGS) entry which is preliminary data.</text>
</comment>
<proteinExistence type="predicted"/>
<keyword evidence="1" id="KW-1133">Transmembrane helix</keyword>
<sequence length="1101" mass="121948">MIELKDQAIEQGVRKRAEYDSAQRARLALNIERTDGGVLHILVEKDMRSHEEEPEIQQNTFLAVLPMVRLPGHDEYNKPPRGALPRAGRIYIFCQGKLWRELVCDGKGNLADVDIVYWRKQAEQEQQADEREPVGKPLAVTLLPIMLQGRFVADQYCMAYSEMAWTWEYITWLEASESRVQARCQGITPAWSAAVLGGEHWQATQAMPAVLIDKHVEGLRARDFNVESTLVDPAAFVPSFTAFSGNELVVKLQRIQEKLASIQQGEQPAALPELATDVDVLEDKKLRGYPRLVGLMLDDPLFVLRHATAQARQCEAYLLCLNALVAQGDNGNYAQVVYSTVMRPGDNPLAKFRHLIDRPHLLEAVFEDERKATRDYLEQILRRILVLFEQDLDIIAADWLYSRDERLLEPYAWLTEALDALNKLPSQCDALCHSQTDTSLEPRINRLATALLGANHRFTRHILAGADGQLPESAKRLLTLLASESEPDPARMGLSSLLQAANIERAPADQLFIYKNKAALVSDLMDVFATAVGTQLNRMAGSLVNIELPRLFAPSFGVLEKLSSSWQGLQLMPRGEAAARGWVILGVEGAGLRYGLSAEERRTLTRQSYRYATLHDRSGTSIGSTSPRHANRELPNLGKITVVAAPADHPQVQKLSAWKLEANRAIQGMLETPTLPLVAVVCALFNLQANIVGMRGLNQEGLEGGIRFQLGKASAVADLAVALGNLTRPILGMDNRLVTLLNKPRFDVSRISSSWAAKLYEQTGSTKLPILRTLSAVAMAATSVLAVWDAKRSWHQGDHDAALAYGVAATGAAAWTAYALGMAINPFVLVAGGVLFIGGSLLANWLIDSDAEAILKNGPFGREHGQVGALDRLLGDDKRFAHLQDPQTAYTQLLGILGRPVIRVERMATWLHQATSAQRILIQAIDAERSPSVSPPLSCVPPTPQLPRFDADDWVVSIHSPLLSMFAGEHEFQLYAEEQLGALPRQGLASAEQTTRKAVNDAKLSGLALDQGTVLYVLPNQFRQVHLTPVQRHHYTFTHRLKVTAQFHLLQADNKAHVLVLPQPSPKRWQAYDPSFKRRPAATTRPDDAPYWQIETSEFKV</sequence>
<evidence type="ECO:0000256" key="1">
    <source>
        <dbReference type="SAM" id="Phobius"/>
    </source>
</evidence>
<feature type="transmembrane region" description="Helical" evidence="1">
    <location>
        <begin position="802"/>
        <end position="821"/>
    </location>
</feature>
<accession>A0A396S7Y9</accession>
<dbReference type="AlphaFoldDB" id="A0A396S7Y9"/>
<dbReference type="OrthoDB" id="5406083at2"/>